<dbReference type="OMA" id="PFCELYA"/>
<evidence type="ECO:0000313" key="1">
    <source>
        <dbReference type="EMBL" id="EMD91223.1"/>
    </source>
</evidence>
<reference evidence="2" key="2">
    <citation type="journal article" date="2013" name="PLoS Genet.">
        <title>Comparative genome structure, secondary metabolite, and effector coding capacity across Cochliobolus pathogens.</title>
        <authorList>
            <person name="Condon B.J."/>
            <person name="Leng Y."/>
            <person name="Wu D."/>
            <person name="Bushley K.E."/>
            <person name="Ohm R.A."/>
            <person name="Otillar R."/>
            <person name="Martin J."/>
            <person name="Schackwitz W."/>
            <person name="Grimwood J."/>
            <person name="MohdZainudin N."/>
            <person name="Xue C."/>
            <person name="Wang R."/>
            <person name="Manning V.A."/>
            <person name="Dhillon B."/>
            <person name="Tu Z.J."/>
            <person name="Steffenson B.J."/>
            <person name="Salamov A."/>
            <person name="Sun H."/>
            <person name="Lowry S."/>
            <person name="LaButti K."/>
            <person name="Han J."/>
            <person name="Copeland A."/>
            <person name="Lindquist E."/>
            <person name="Barry K."/>
            <person name="Schmutz J."/>
            <person name="Baker S.E."/>
            <person name="Ciuffetti L.M."/>
            <person name="Grigoriev I.V."/>
            <person name="Zhong S."/>
            <person name="Turgeon B.G."/>
        </authorList>
    </citation>
    <scope>NUCLEOTIDE SEQUENCE [LARGE SCALE GENOMIC DNA]</scope>
    <source>
        <strain evidence="2">C5 / ATCC 48332 / race O</strain>
    </source>
</reference>
<dbReference type="HOGENOM" id="CLU_2849525_0_0_1"/>
<gene>
    <name evidence="1" type="ORF">COCHEDRAFT_1021874</name>
</gene>
<reference evidence="1 2" key="1">
    <citation type="journal article" date="2012" name="PLoS Pathog.">
        <title>Diverse lifestyles and strategies of plant pathogenesis encoded in the genomes of eighteen Dothideomycetes fungi.</title>
        <authorList>
            <person name="Ohm R.A."/>
            <person name="Feau N."/>
            <person name="Henrissat B."/>
            <person name="Schoch C.L."/>
            <person name="Horwitz B.A."/>
            <person name="Barry K.W."/>
            <person name="Condon B.J."/>
            <person name="Copeland A.C."/>
            <person name="Dhillon B."/>
            <person name="Glaser F."/>
            <person name="Hesse C.N."/>
            <person name="Kosti I."/>
            <person name="LaButti K."/>
            <person name="Lindquist E.A."/>
            <person name="Lucas S."/>
            <person name="Salamov A.A."/>
            <person name="Bradshaw R.E."/>
            <person name="Ciuffetti L."/>
            <person name="Hamelin R.C."/>
            <person name="Kema G.H.J."/>
            <person name="Lawrence C."/>
            <person name="Scott J.A."/>
            <person name="Spatafora J.W."/>
            <person name="Turgeon B.G."/>
            <person name="de Wit P.J.G.M."/>
            <person name="Zhong S."/>
            <person name="Goodwin S.B."/>
            <person name="Grigoriev I.V."/>
        </authorList>
    </citation>
    <scope>NUCLEOTIDE SEQUENCE [LARGE SCALE GENOMIC DNA]</scope>
    <source>
        <strain evidence="2">C5 / ATCC 48332 / race O</strain>
    </source>
</reference>
<accession>M2UTN2</accession>
<proteinExistence type="predicted"/>
<dbReference type="AlphaFoldDB" id="M2UTN2"/>
<keyword evidence="2" id="KW-1185">Reference proteome</keyword>
<dbReference type="OrthoDB" id="10438223at2759"/>
<evidence type="ECO:0000313" key="2">
    <source>
        <dbReference type="Proteomes" id="UP000016936"/>
    </source>
</evidence>
<organism evidence="1 2">
    <name type="scientific">Cochliobolus heterostrophus (strain C5 / ATCC 48332 / race O)</name>
    <name type="common">Southern corn leaf blight fungus</name>
    <name type="synonym">Bipolaris maydis</name>
    <dbReference type="NCBI Taxonomy" id="701091"/>
    <lineage>
        <taxon>Eukaryota</taxon>
        <taxon>Fungi</taxon>
        <taxon>Dikarya</taxon>
        <taxon>Ascomycota</taxon>
        <taxon>Pezizomycotina</taxon>
        <taxon>Dothideomycetes</taxon>
        <taxon>Pleosporomycetidae</taxon>
        <taxon>Pleosporales</taxon>
        <taxon>Pleosporineae</taxon>
        <taxon>Pleosporaceae</taxon>
        <taxon>Bipolaris</taxon>
    </lineage>
</organism>
<dbReference type="EMBL" id="KB445577">
    <property type="protein sequence ID" value="EMD91223.1"/>
    <property type="molecule type" value="Genomic_DNA"/>
</dbReference>
<dbReference type="Proteomes" id="UP000016936">
    <property type="component" value="Unassembled WGS sequence"/>
</dbReference>
<name>M2UTN2_COCH5</name>
<sequence length="65" mass="6912">MASGVPFDPNLCRSFCRSLGTCASYGVTGPFCELYALPVAQVAWNGNADEPRINSVYTFSDIGCA</sequence>
<protein>
    <submittedName>
        <fullName evidence="1">Uncharacterized protein</fullName>
    </submittedName>
</protein>